<feature type="signal peptide" evidence="1">
    <location>
        <begin position="1"/>
        <end position="24"/>
    </location>
</feature>
<accession>G0UMF5</accession>
<dbReference type="AlphaFoldDB" id="G0UMF5"/>
<feature type="chain" id="PRO_5003410313" description="Rho termination factor N-terminal domain-containing protein" evidence="1">
    <location>
        <begin position="25"/>
        <end position="111"/>
    </location>
</feature>
<reference evidence="2" key="1">
    <citation type="journal article" date="2012" name="Proc. Natl. Acad. Sci. U.S.A.">
        <title>Antigenic diversity is generated by distinct evolutionary mechanisms in African trypanosome species.</title>
        <authorList>
            <person name="Jackson A.P."/>
            <person name="Berry A."/>
            <person name="Aslett M."/>
            <person name="Allison H.C."/>
            <person name="Burton P."/>
            <person name="Vavrova-Anderson J."/>
            <person name="Brown R."/>
            <person name="Browne H."/>
            <person name="Corton N."/>
            <person name="Hauser H."/>
            <person name="Gamble J."/>
            <person name="Gilderthorp R."/>
            <person name="Marcello L."/>
            <person name="McQuillan J."/>
            <person name="Otto T.D."/>
            <person name="Quail M.A."/>
            <person name="Sanders M.J."/>
            <person name="van Tonder A."/>
            <person name="Ginger M.L."/>
            <person name="Field M.C."/>
            <person name="Barry J.D."/>
            <person name="Hertz-Fowler C."/>
            <person name="Berriman M."/>
        </authorList>
    </citation>
    <scope>NUCLEOTIDE SEQUENCE</scope>
    <source>
        <strain evidence="2">IL3000</strain>
    </source>
</reference>
<evidence type="ECO:0000313" key="2">
    <source>
        <dbReference type="EMBL" id="CCC90361.1"/>
    </source>
</evidence>
<proteinExistence type="predicted"/>
<protein>
    <recommendedName>
        <fullName evidence="3">Rho termination factor N-terminal domain-containing protein</fullName>
    </recommendedName>
</protein>
<name>G0UMF5_TRYCI</name>
<dbReference type="EMBL" id="HE575318">
    <property type="protein sequence ID" value="CCC90361.1"/>
    <property type="molecule type" value="Genomic_DNA"/>
</dbReference>
<gene>
    <name evidence="2" type="ORF">TCIL3000_5_500</name>
</gene>
<sequence length="111" mass="12658">MRACMTSQLRRTVLSFLLFAVVLSSSLRVHGGTGKSGSDESTESRYKHLQLLEVTDLKQVLHEKGEPFHHLRTKKELIEAVLQVEKREEAFSKARMSDTVQHEVRVEYCSG</sequence>
<organism evidence="2">
    <name type="scientific">Trypanosoma congolense (strain IL3000)</name>
    <dbReference type="NCBI Taxonomy" id="1068625"/>
    <lineage>
        <taxon>Eukaryota</taxon>
        <taxon>Discoba</taxon>
        <taxon>Euglenozoa</taxon>
        <taxon>Kinetoplastea</taxon>
        <taxon>Metakinetoplastina</taxon>
        <taxon>Trypanosomatida</taxon>
        <taxon>Trypanosomatidae</taxon>
        <taxon>Trypanosoma</taxon>
        <taxon>Nannomonas</taxon>
    </lineage>
</organism>
<evidence type="ECO:0008006" key="3">
    <source>
        <dbReference type="Google" id="ProtNLM"/>
    </source>
</evidence>
<keyword evidence="1" id="KW-0732">Signal</keyword>
<evidence type="ECO:0000256" key="1">
    <source>
        <dbReference type="SAM" id="SignalP"/>
    </source>
</evidence>